<evidence type="ECO:0000313" key="6">
    <source>
        <dbReference type="Proteomes" id="UP001169862"/>
    </source>
</evidence>
<protein>
    <submittedName>
        <fullName evidence="4">TIGR02449 family protein</fullName>
    </submittedName>
</protein>
<feature type="coiled-coil region" evidence="3">
    <location>
        <begin position="6"/>
        <end position="68"/>
    </location>
</feature>
<reference evidence="4" key="1">
    <citation type="submission" date="2023-07" db="EMBL/GenBank/DDBJ databases">
        <title>Genome content predicts the carbon catabolic preferences of heterotrophic bacteria.</title>
        <authorList>
            <person name="Gralka M."/>
        </authorList>
    </citation>
    <scope>NUCLEOTIDE SEQUENCE</scope>
    <source>
        <strain evidence="5">5G01</strain>
        <strain evidence="4">I2M16</strain>
    </source>
</reference>
<evidence type="ECO:0000256" key="2">
    <source>
        <dbReference type="ARBA" id="ARBA00023210"/>
    </source>
</evidence>
<dbReference type="GeneID" id="89457994"/>
<keyword evidence="2" id="KW-0717">Septation</keyword>
<dbReference type="RefSeq" id="WP_075174028.1">
    <property type="nucleotide sequence ID" value="NZ_CAXHZV010000028.1"/>
</dbReference>
<dbReference type="InterPro" id="IPR009252">
    <property type="entry name" value="Cell_div_ZapB"/>
</dbReference>
<dbReference type="Proteomes" id="UP001169862">
    <property type="component" value="Unassembled WGS sequence"/>
</dbReference>
<gene>
    <name evidence="4" type="ORF">Q4490_06545</name>
    <name evidence="5" type="ORF">Q8W30_10165</name>
</gene>
<dbReference type="NCBIfam" id="TIGR02449">
    <property type="entry name" value="TIGR02449 family protein"/>
    <property type="match status" value="1"/>
</dbReference>
<comment type="caution">
    <text evidence="4">The sequence shown here is derived from an EMBL/GenBank/DDBJ whole genome shotgun (WGS) entry which is preliminary data.</text>
</comment>
<name>A0AAW7XJI1_9GAMM</name>
<dbReference type="Pfam" id="PF06005">
    <property type="entry name" value="ZapB"/>
    <property type="match status" value="1"/>
</dbReference>
<keyword evidence="1 3" id="KW-0175">Coiled coil</keyword>
<dbReference type="EMBL" id="JAUOPG010000003">
    <property type="protein sequence ID" value="MDO6453219.1"/>
    <property type="molecule type" value="Genomic_DNA"/>
</dbReference>
<dbReference type="AlphaFoldDB" id="A0AAW7XJI1"/>
<keyword evidence="2" id="KW-0132">Cell division</keyword>
<keyword evidence="7" id="KW-1185">Reference proteome</keyword>
<keyword evidence="2" id="KW-0131">Cell cycle</keyword>
<dbReference type="EMBL" id="JAUYVO010000006">
    <property type="protein sequence ID" value="MDP2522931.1"/>
    <property type="molecule type" value="Genomic_DNA"/>
</dbReference>
<organism evidence="4 6">
    <name type="scientific">Neptunomonas phycophila</name>
    <dbReference type="NCBI Taxonomy" id="1572645"/>
    <lineage>
        <taxon>Bacteria</taxon>
        <taxon>Pseudomonadati</taxon>
        <taxon>Pseudomonadota</taxon>
        <taxon>Gammaproteobacteria</taxon>
        <taxon>Oceanospirillales</taxon>
        <taxon>Oceanospirillaceae</taxon>
        <taxon>Neptunomonas</taxon>
    </lineage>
</organism>
<sequence>MTDHYFNALEQKIDQLLQRCARLEYENRQLREAEQNVRHDKARLLQVNDQTRAQVEKMIQRLKSLEQNT</sequence>
<evidence type="ECO:0000256" key="1">
    <source>
        <dbReference type="ARBA" id="ARBA00023054"/>
    </source>
</evidence>
<evidence type="ECO:0000313" key="5">
    <source>
        <dbReference type="EMBL" id="MDP2522931.1"/>
    </source>
</evidence>
<proteinExistence type="predicted"/>
<evidence type="ECO:0000256" key="3">
    <source>
        <dbReference type="SAM" id="Coils"/>
    </source>
</evidence>
<accession>A0AAW7XJI1</accession>
<dbReference type="Proteomes" id="UP001177341">
    <property type="component" value="Unassembled WGS sequence"/>
</dbReference>
<evidence type="ECO:0000313" key="7">
    <source>
        <dbReference type="Proteomes" id="UP001177341"/>
    </source>
</evidence>
<evidence type="ECO:0000313" key="4">
    <source>
        <dbReference type="EMBL" id="MDO6453219.1"/>
    </source>
</evidence>
<dbReference type="InterPro" id="IPR012662">
    <property type="entry name" value="CHP02449"/>
</dbReference>